<keyword evidence="2" id="KW-0732">Signal</keyword>
<keyword evidence="3" id="KW-1185">Reference proteome</keyword>
<dbReference type="OrthoDB" id="5957423at2759"/>
<dbReference type="RefSeq" id="XP_031552707.1">
    <property type="nucleotide sequence ID" value="XM_031696847.1"/>
</dbReference>
<dbReference type="KEGG" id="aten:116289904"/>
<name>A0A6P8HJ51_ACTTE</name>
<protein>
    <submittedName>
        <fullName evidence="4">Uncharacterized protein LOC116289904</fullName>
    </submittedName>
</protein>
<feature type="region of interest" description="Disordered" evidence="1">
    <location>
        <begin position="135"/>
        <end position="233"/>
    </location>
</feature>
<feature type="signal peptide" evidence="2">
    <location>
        <begin position="1"/>
        <end position="27"/>
    </location>
</feature>
<evidence type="ECO:0000313" key="3">
    <source>
        <dbReference type="Proteomes" id="UP000515163"/>
    </source>
</evidence>
<organism evidence="3 4">
    <name type="scientific">Actinia tenebrosa</name>
    <name type="common">Australian red waratah sea anemone</name>
    <dbReference type="NCBI Taxonomy" id="6105"/>
    <lineage>
        <taxon>Eukaryota</taxon>
        <taxon>Metazoa</taxon>
        <taxon>Cnidaria</taxon>
        <taxon>Anthozoa</taxon>
        <taxon>Hexacorallia</taxon>
        <taxon>Actiniaria</taxon>
        <taxon>Actiniidae</taxon>
        <taxon>Actinia</taxon>
    </lineage>
</organism>
<gene>
    <name evidence="4" type="primary">LOC116289904</name>
</gene>
<feature type="chain" id="PRO_5027709045" evidence="2">
    <location>
        <begin position="28"/>
        <end position="752"/>
    </location>
</feature>
<evidence type="ECO:0000256" key="2">
    <source>
        <dbReference type="SAM" id="SignalP"/>
    </source>
</evidence>
<reference evidence="4" key="1">
    <citation type="submission" date="2025-08" db="UniProtKB">
        <authorList>
            <consortium name="RefSeq"/>
        </authorList>
    </citation>
    <scope>IDENTIFICATION</scope>
    <source>
        <tissue evidence="4">Tentacle</tissue>
    </source>
</reference>
<evidence type="ECO:0000313" key="4">
    <source>
        <dbReference type="RefSeq" id="XP_031552707.1"/>
    </source>
</evidence>
<accession>A0A6P8HJ51</accession>
<feature type="compositionally biased region" description="Basic and acidic residues" evidence="1">
    <location>
        <begin position="629"/>
        <end position="647"/>
    </location>
</feature>
<feature type="region of interest" description="Disordered" evidence="1">
    <location>
        <begin position="366"/>
        <end position="399"/>
    </location>
</feature>
<dbReference type="InParanoid" id="A0A6P8HJ51"/>
<feature type="region of interest" description="Disordered" evidence="1">
    <location>
        <begin position="624"/>
        <end position="677"/>
    </location>
</feature>
<feature type="compositionally biased region" description="Low complexity" evidence="1">
    <location>
        <begin position="164"/>
        <end position="175"/>
    </location>
</feature>
<evidence type="ECO:0000256" key="1">
    <source>
        <dbReference type="SAM" id="MobiDB-lite"/>
    </source>
</evidence>
<feature type="compositionally biased region" description="Low complexity" evidence="1">
    <location>
        <begin position="664"/>
        <end position="675"/>
    </location>
</feature>
<sequence>MGHFSVRLSHFFAIALVCLISEVSTQGQKKGFRGGDKSYGIKVEATAVGTNLQYKLPEAKAKSSSPTDWEVDNDNAEMLFAMNSPILANVITKNPKFSVKGQWPAYKTTLTLPKGVKTGSKKNEMVVKLDTYQGSGFESSGEALDEEEVSGSSQNIKDKKVSDSSESGSGIYEGSGNKDLDETIDISGSGYAENEEAVSHEEQVNQVPKKESEQPEQERRSDVAQKKNNESEDDFKDLSFEKVRLAVESLGHFSLRDERTSKALKDIITHAKKVVREAKMVLNDVASVVTSVKDFVNGNYDLEDKDNETQNTVLEAKNDSGVKKAREEAERAALQASYAAKRAQAASEMARKFANKIWNSAKTSRSFGKSSNAILPKQMDNESLKKQGKQSFNDKNKQNEKEMSDILQNFEKVLGNKFFKIERLQKKNVTQEQRRYGNHSATKTERNYGNQTLANVSREHSTLRFVVDKQRGNHSNYDSSSGNKKTITKEEKEGNIVQNVRLRMKSDDKQKDRGKTRLFKGEKSKLGKESYKIEEENRKRADKNHANNREALKAAKVEKLFRNSSNKKPHNVAHGTKVFSQVGRKNMPKLVLPWKHRLPGDTNEVVKNAEARLGTNGVSVATAVKTRKKDGSQREGDKLQIKKKLEESGGVDDDTSTDDDVDSSSDQSGSTISGSYDIELELEPEKLEFVKGEGKMNEKRIRIKDLTANGQREKVPPATLKEILKAIKRVEGILGFTIEKKKTNEKKSRIYH</sequence>
<dbReference type="Proteomes" id="UP000515163">
    <property type="component" value="Unplaced"/>
</dbReference>
<feature type="compositionally biased region" description="Basic and acidic residues" evidence="1">
    <location>
        <begin position="197"/>
        <end position="233"/>
    </location>
</feature>
<feature type="compositionally biased region" description="Acidic residues" evidence="1">
    <location>
        <begin position="649"/>
        <end position="663"/>
    </location>
</feature>
<proteinExistence type="predicted"/>
<dbReference type="AlphaFoldDB" id="A0A6P8HJ51"/>
<dbReference type="GeneID" id="116289904"/>